<accession>A0A9D1UWG4</accession>
<name>A0A9D1UWG4_9LACO</name>
<organism evidence="1 2">
    <name type="scientific">Candidatus Ligilactobacillus excrementigallinarum</name>
    <dbReference type="NCBI Taxonomy" id="2838641"/>
    <lineage>
        <taxon>Bacteria</taxon>
        <taxon>Bacillati</taxon>
        <taxon>Bacillota</taxon>
        <taxon>Bacilli</taxon>
        <taxon>Lactobacillales</taxon>
        <taxon>Lactobacillaceae</taxon>
        <taxon>Ligilactobacillus</taxon>
    </lineage>
</organism>
<sequence>MLSEKLSLTFGPEKELKEIIAAHPERKFKLFHAADDNSEFMLMDCSGKESMFHSGLDYYICGEINPNENSTNGYIECRYVTLNEDEQKVFKSIFKSWDAEAKRPVGLDSSVLVHSLKDNFEFLLINQWEDENVFMVWDNDKDNQMNQFGHDGNSTPVVKTYREIG</sequence>
<reference evidence="1" key="1">
    <citation type="journal article" date="2021" name="PeerJ">
        <title>Extensive microbial diversity within the chicken gut microbiome revealed by metagenomics and culture.</title>
        <authorList>
            <person name="Gilroy R."/>
            <person name="Ravi A."/>
            <person name="Getino M."/>
            <person name="Pursley I."/>
            <person name="Horton D.L."/>
            <person name="Alikhan N.F."/>
            <person name="Baker D."/>
            <person name="Gharbi K."/>
            <person name="Hall N."/>
            <person name="Watson M."/>
            <person name="Adriaenssens E.M."/>
            <person name="Foster-Nyarko E."/>
            <person name="Jarju S."/>
            <person name="Secka A."/>
            <person name="Antonio M."/>
            <person name="Oren A."/>
            <person name="Chaudhuri R.R."/>
            <person name="La Ragione R."/>
            <person name="Hildebrand F."/>
            <person name="Pallen M.J."/>
        </authorList>
    </citation>
    <scope>NUCLEOTIDE SEQUENCE</scope>
    <source>
        <strain evidence="1">6627</strain>
    </source>
</reference>
<comment type="caution">
    <text evidence="1">The sequence shown here is derived from an EMBL/GenBank/DDBJ whole genome shotgun (WGS) entry which is preliminary data.</text>
</comment>
<proteinExistence type="predicted"/>
<evidence type="ECO:0000313" key="2">
    <source>
        <dbReference type="Proteomes" id="UP000823963"/>
    </source>
</evidence>
<dbReference type="AlphaFoldDB" id="A0A9D1UWG4"/>
<gene>
    <name evidence="1" type="ORF">H9861_02835</name>
</gene>
<reference evidence="1" key="2">
    <citation type="submission" date="2021-04" db="EMBL/GenBank/DDBJ databases">
        <authorList>
            <person name="Gilroy R."/>
        </authorList>
    </citation>
    <scope>NUCLEOTIDE SEQUENCE</scope>
    <source>
        <strain evidence="1">6627</strain>
    </source>
</reference>
<evidence type="ECO:0008006" key="3">
    <source>
        <dbReference type="Google" id="ProtNLM"/>
    </source>
</evidence>
<dbReference type="EMBL" id="DXFP01000021">
    <property type="protein sequence ID" value="HIX01671.1"/>
    <property type="molecule type" value="Genomic_DNA"/>
</dbReference>
<protein>
    <recommendedName>
        <fullName evidence="3">ABM domain-containing protein</fullName>
    </recommendedName>
</protein>
<dbReference type="Gene3D" id="3.30.70.100">
    <property type="match status" value="1"/>
</dbReference>
<dbReference type="Proteomes" id="UP000823963">
    <property type="component" value="Unassembled WGS sequence"/>
</dbReference>
<evidence type="ECO:0000313" key="1">
    <source>
        <dbReference type="EMBL" id="HIX01671.1"/>
    </source>
</evidence>